<reference evidence="2" key="1">
    <citation type="thesis" date="2020" institute="ProQuest LLC" country="789 East Eisenhower Parkway, Ann Arbor, MI, USA">
        <title>Comparative Genomics and Chromosome Evolution.</title>
        <authorList>
            <person name="Mudd A.B."/>
        </authorList>
    </citation>
    <scope>NUCLEOTIDE SEQUENCE</scope>
    <source>
        <strain evidence="2">HN-11 Male</strain>
        <tissue evidence="2">Kidney and liver</tissue>
    </source>
</reference>
<sequence>MQHQSSMPVKIFVAFFPTTIGVQSICTDVYLNSSSGHLFQTTKKSLGLNKVSCLQDRCKTKCIIVCFLLSYW</sequence>
<organism evidence="2 3">
    <name type="scientific">Eleutherodactylus coqui</name>
    <name type="common">Puerto Rican coqui</name>
    <dbReference type="NCBI Taxonomy" id="57060"/>
    <lineage>
        <taxon>Eukaryota</taxon>
        <taxon>Metazoa</taxon>
        <taxon>Chordata</taxon>
        <taxon>Craniata</taxon>
        <taxon>Vertebrata</taxon>
        <taxon>Euteleostomi</taxon>
        <taxon>Amphibia</taxon>
        <taxon>Batrachia</taxon>
        <taxon>Anura</taxon>
        <taxon>Neobatrachia</taxon>
        <taxon>Hyloidea</taxon>
        <taxon>Eleutherodactylidae</taxon>
        <taxon>Eleutherodactylinae</taxon>
        <taxon>Eleutherodactylus</taxon>
        <taxon>Eleutherodactylus</taxon>
    </lineage>
</organism>
<keyword evidence="1" id="KW-0732">Signal</keyword>
<evidence type="ECO:0000256" key="1">
    <source>
        <dbReference type="SAM" id="SignalP"/>
    </source>
</evidence>
<keyword evidence="3" id="KW-1185">Reference proteome</keyword>
<evidence type="ECO:0000313" key="2">
    <source>
        <dbReference type="EMBL" id="KAG9491377.1"/>
    </source>
</evidence>
<feature type="signal peptide" evidence="1">
    <location>
        <begin position="1"/>
        <end position="21"/>
    </location>
</feature>
<name>A0A8J6KFT7_ELECQ</name>
<comment type="caution">
    <text evidence="2">The sequence shown here is derived from an EMBL/GenBank/DDBJ whole genome shotgun (WGS) entry which is preliminary data.</text>
</comment>
<dbReference type="Proteomes" id="UP000770717">
    <property type="component" value="Unassembled WGS sequence"/>
</dbReference>
<dbReference type="AlphaFoldDB" id="A0A8J6KFT7"/>
<evidence type="ECO:0008006" key="4">
    <source>
        <dbReference type="Google" id="ProtNLM"/>
    </source>
</evidence>
<accession>A0A8J6KFT7</accession>
<dbReference type="EMBL" id="WNTK01000001">
    <property type="protein sequence ID" value="KAG9491377.1"/>
    <property type="molecule type" value="Genomic_DNA"/>
</dbReference>
<proteinExistence type="predicted"/>
<evidence type="ECO:0000313" key="3">
    <source>
        <dbReference type="Proteomes" id="UP000770717"/>
    </source>
</evidence>
<gene>
    <name evidence="2" type="ORF">GDO78_000077</name>
</gene>
<protein>
    <recommendedName>
        <fullName evidence="4">Secreted protein</fullName>
    </recommendedName>
</protein>
<feature type="chain" id="PRO_5035241252" description="Secreted protein" evidence="1">
    <location>
        <begin position="22"/>
        <end position="72"/>
    </location>
</feature>